<feature type="transmembrane region" description="Helical" evidence="7">
    <location>
        <begin position="265"/>
        <end position="282"/>
    </location>
</feature>
<dbReference type="PROSITE" id="PS50928">
    <property type="entry name" value="ABC_TM1"/>
    <property type="match status" value="1"/>
</dbReference>
<evidence type="ECO:0000259" key="8">
    <source>
        <dbReference type="PROSITE" id="PS50928"/>
    </source>
</evidence>
<protein>
    <submittedName>
        <fullName evidence="9">Carbohydrate ABC transporter permease</fullName>
    </submittedName>
</protein>
<evidence type="ECO:0000313" key="9">
    <source>
        <dbReference type="EMBL" id="MCC2190609.1"/>
    </source>
</evidence>
<feature type="domain" description="ABC transmembrane type-1" evidence="8">
    <location>
        <begin position="72"/>
        <end position="279"/>
    </location>
</feature>
<evidence type="ECO:0000256" key="4">
    <source>
        <dbReference type="ARBA" id="ARBA00022692"/>
    </source>
</evidence>
<proteinExistence type="inferred from homology"/>
<dbReference type="InterPro" id="IPR000515">
    <property type="entry name" value="MetI-like"/>
</dbReference>
<keyword evidence="6 7" id="KW-0472">Membrane</keyword>
<dbReference type="PANTHER" id="PTHR43744">
    <property type="entry name" value="ABC TRANSPORTER PERMEASE PROTEIN MG189-RELATED-RELATED"/>
    <property type="match status" value="1"/>
</dbReference>
<evidence type="ECO:0000256" key="6">
    <source>
        <dbReference type="ARBA" id="ARBA00023136"/>
    </source>
</evidence>
<keyword evidence="4 7" id="KW-0812">Transmembrane</keyword>
<dbReference type="SUPFAM" id="SSF161098">
    <property type="entry name" value="MetI-like"/>
    <property type="match status" value="1"/>
</dbReference>
<dbReference type="PANTHER" id="PTHR43744:SF9">
    <property type="entry name" value="POLYGALACTURONAN_RHAMNOGALACTURONAN TRANSPORT SYSTEM PERMEASE PROTEIN YTCP"/>
    <property type="match status" value="1"/>
</dbReference>
<feature type="transmembrane region" description="Helical" evidence="7">
    <location>
        <begin position="12"/>
        <end position="33"/>
    </location>
</feature>
<dbReference type="AlphaFoldDB" id="A0AAE3DU83"/>
<evidence type="ECO:0000256" key="1">
    <source>
        <dbReference type="ARBA" id="ARBA00004651"/>
    </source>
</evidence>
<name>A0AAE3DU83_9FIRM</name>
<keyword evidence="5 7" id="KW-1133">Transmembrane helix</keyword>
<accession>A0AAE3DU83</accession>
<evidence type="ECO:0000256" key="3">
    <source>
        <dbReference type="ARBA" id="ARBA00022475"/>
    </source>
</evidence>
<evidence type="ECO:0000256" key="7">
    <source>
        <dbReference type="RuleBase" id="RU363032"/>
    </source>
</evidence>
<reference evidence="9 10" key="1">
    <citation type="submission" date="2021-10" db="EMBL/GenBank/DDBJ databases">
        <title>Anaerobic single-cell dispensing facilitates the cultivation of human gut bacteria.</title>
        <authorList>
            <person name="Afrizal A."/>
        </authorList>
    </citation>
    <scope>NUCLEOTIDE SEQUENCE [LARGE SCALE GENOMIC DNA]</scope>
    <source>
        <strain evidence="9 10">CLA-AA-H277</strain>
    </source>
</reference>
<dbReference type="EMBL" id="JAJEPR010000023">
    <property type="protein sequence ID" value="MCC2190609.1"/>
    <property type="molecule type" value="Genomic_DNA"/>
</dbReference>
<dbReference type="Proteomes" id="UP001197875">
    <property type="component" value="Unassembled WGS sequence"/>
</dbReference>
<comment type="subcellular location">
    <subcellularLocation>
        <location evidence="1 7">Cell membrane</location>
        <topology evidence="1 7">Multi-pass membrane protein</topology>
    </subcellularLocation>
</comment>
<evidence type="ECO:0000313" key="10">
    <source>
        <dbReference type="Proteomes" id="UP001197875"/>
    </source>
</evidence>
<evidence type="ECO:0000256" key="5">
    <source>
        <dbReference type="ARBA" id="ARBA00022989"/>
    </source>
</evidence>
<dbReference type="GO" id="GO:0005886">
    <property type="term" value="C:plasma membrane"/>
    <property type="evidence" value="ECO:0007669"/>
    <property type="project" value="UniProtKB-SubCell"/>
</dbReference>
<keyword evidence="2 7" id="KW-0813">Transport</keyword>
<feature type="transmembrane region" description="Helical" evidence="7">
    <location>
        <begin position="186"/>
        <end position="208"/>
    </location>
</feature>
<feature type="transmembrane region" description="Helical" evidence="7">
    <location>
        <begin position="113"/>
        <end position="133"/>
    </location>
</feature>
<dbReference type="InterPro" id="IPR035906">
    <property type="entry name" value="MetI-like_sf"/>
</dbReference>
<organism evidence="9 10">
    <name type="scientific">Fusicatenibacter faecihominis</name>
    <dbReference type="NCBI Taxonomy" id="2881276"/>
    <lineage>
        <taxon>Bacteria</taxon>
        <taxon>Bacillati</taxon>
        <taxon>Bacillota</taxon>
        <taxon>Clostridia</taxon>
        <taxon>Lachnospirales</taxon>
        <taxon>Lachnospiraceae</taxon>
        <taxon>Fusicatenibacter</taxon>
    </lineage>
</organism>
<feature type="transmembrane region" description="Helical" evidence="7">
    <location>
        <begin position="83"/>
        <end position="101"/>
    </location>
</feature>
<gene>
    <name evidence="9" type="ORF">LKD71_12520</name>
</gene>
<dbReference type="CDD" id="cd06261">
    <property type="entry name" value="TM_PBP2"/>
    <property type="match status" value="1"/>
</dbReference>
<sequence length="297" mass="33724">MNRKKTSMGRKVFLAVDVIVILLLCLICMVPLLNLLAYSFSASQPIIENKVFLWPKEFTLKAYQYVLESKEFWSSVSVSVKRVLLGVPLNTLLTILVAYPLSKDERQFKARKYYVAYMLTVMLFNGGLMPTYYIVSKTKLIDTVWALIIPGAVPIFNCIVLMNFFRGIPSELEESAKLDGASQWQILWRIFIPISKPSLATIILFSLINHWNSWFDGLIYSNHTTNYPLQSYLQTLVTSTTEILAQGDVKAIAKLVDINDTNMKAAQIFISVIPLMLIYPFLQKYFTTGLTMGSVKG</sequence>
<feature type="transmembrane region" description="Helical" evidence="7">
    <location>
        <begin position="145"/>
        <end position="165"/>
    </location>
</feature>
<dbReference type="Gene3D" id="1.10.3720.10">
    <property type="entry name" value="MetI-like"/>
    <property type="match status" value="1"/>
</dbReference>
<comment type="caution">
    <text evidence="9">The sequence shown here is derived from an EMBL/GenBank/DDBJ whole genome shotgun (WGS) entry which is preliminary data.</text>
</comment>
<comment type="similarity">
    <text evidence="7">Belongs to the binding-protein-dependent transport system permease family.</text>
</comment>
<keyword evidence="3" id="KW-1003">Cell membrane</keyword>
<evidence type="ECO:0000256" key="2">
    <source>
        <dbReference type="ARBA" id="ARBA00022448"/>
    </source>
</evidence>
<keyword evidence="10" id="KW-1185">Reference proteome</keyword>
<dbReference type="GO" id="GO:0055085">
    <property type="term" value="P:transmembrane transport"/>
    <property type="evidence" value="ECO:0007669"/>
    <property type="project" value="InterPro"/>
</dbReference>
<dbReference type="Pfam" id="PF00528">
    <property type="entry name" value="BPD_transp_1"/>
    <property type="match status" value="1"/>
</dbReference>
<dbReference type="RefSeq" id="WP_178046960.1">
    <property type="nucleotide sequence ID" value="NZ_JAJEPR010000023.1"/>
</dbReference>